<keyword evidence="1" id="KW-1133">Transmembrane helix</keyword>
<evidence type="ECO:0000256" key="1">
    <source>
        <dbReference type="SAM" id="Phobius"/>
    </source>
</evidence>
<evidence type="ECO:0008006" key="4">
    <source>
        <dbReference type="Google" id="ProtNLM"/>
    </source>
</evidence>
<comment type="caution">
    <text evidence="2">The sequence shown here is derived from an EMBL/GenBank/DDBJ whole genome shotgun (WGS) entry which is preliminary data.</text>
</comment>
<keyword evidence="1" id="KW-0812">Transmembrane</keyword>
<feature type="transmembrane region" description="Helical" evidence="1">
    <location>
        <begin position="12"/>
        <end position="31"/>
    </location>
</feature>
<accession>A0ABS1KNR5</accession>
<organism evidence="2 3">
    <name type="scientific">Chryseolinea lacunae</name>
    <dbReference type="NCBI Taxonomy" id="2801331"/>
    <lineage>
        <taxon>Bacteria</taxon>
        <taxon>Pseudomonadati</taxon>
        <taxon>Bacteroidota</taxon>
        <taxon>Cytophagia</taxon>
        <taxon>Cytophagales</taxon>
        <taxon>Fulvivirgaceae</taxon>
        <taxon>Chryseolinea</taxon>
    </lineage>
</organism>
<reference evidence="2 3" key="1">
    <citation type="submission" date="2021-01" db="EMBL/GenBank/DDBJ databases">
        <title>Chryseolinea sp. Jin1 Genome sequencing and assembly.</title>
        <authorList>
            <person name="Kim I."/>
        </authorList>
    </citation>
    <scope>NUCLEOTIDE SEQUENCE [LARGE SCALE GENOMIC DNA]</scope>
    <source>
        <strain evidence="2 3">Jin1</strain>
    </source>
</reference>
<keyword evidence="1" id="KW-0472">Membrane</keyword>
<gene>
    <name evidence="2" type="ORF">JI741_03845</name>
</gene>
<sequence length="136" mass="15282">MKGIQNHNGTNILATLKSGCVLLWLLLYGVGSLSNEGIHAFFHNNEVALHTVQEEKDPCHRNIFHQDNKSCEHKTHVAKLRKCPLCQFSFHADQWLSQEAHTDNVEFVSAVPMATCVFLWHTSALQLPSRAPPVLS</sequence>
<name>A0ABS1KNR5_9BACT</name>
<protein>
    <recommendedName>
        <fullName evidence="4">DUF2946 domain-containing protein</fullName>
    </recommendedName>
</protein>
<proteinExistence type="predicted"/>
<dbReference type="RefSeq" id="WP_202007543.1">
    <property type="nucleotide sequence ID" value="NZ_JAERRB010000001.1"/>
</dbReference>
<keyword evidence="3" id="KW-1185">Reference proteome</keyword>
<evidence type="ECO:0000313" key="3">
    <source>
        <dbReference type="Proteomes" id="UP000613030"/>
    </source>
</evidence>
<dbReference type="Proteomes" id="UP000613030">
    <property type="component" value="Unassembled WGS sequence"/>
</dbReference>
<evidence type="ECO:0000313" key="2">
    <source>
        <dbReference type="EMBL" id="MBL0740332.1"/>
    </source>
</evidence>
<dbReference type="EMBL" id="JAERRB010000001">
    <property type="protein sequence ID" value="MBL0740332.1"/>
    <property type="molecule type" value="Genomic_DNA"/>
</dbReference>